<protein>
    <submittedName>
        <fullName evidence="3">Uncharacterized protein</fullName>
    </submittedName>
</protein>
<dbReference type="Proteomes" id="UP000520770">
    <property type="component" value="Unassembled WGS sequence"/>
</dbReference>
<keyword evidence="5" id="KW-1185">Reference proteome</keyword>
<evidence type="ECO:0000313" key="1">
    <source>
        <dbReference type="EMBL" id="MBB4351598.1"/>
    </source>
</evidence>
<dbReference type="Proteomes" id="UP000576087">
    <property type="component" value="Unassembled WGS sequence"/>
</dbReference>
<dbReference type="EMBL" id="JACIGW010000013">
    <property type="protein sequence ID" value="MBB4351598.1"/>
    <property type="molecule type" value="Genomic_DNA"/>
</dbReference>
<comment type="caution">
    <text evidence="3">The sequence shown here is derived from an EMBL/GenBank/DDBJ whole genome shotgun (WGS) entry which is preliminary data.</text>
</comment>
<proteinExistence type="predicted"/>
<organism evidence="3 6">
    <name type="scientific">Aliirhizobium cellulosilyticum</name>
    <dbReference type="NCBI Taxonomy" id="393664"/>
    <lineage>
        <taxon>Bacteria</taxon>
        <taxon>Pseudomonadati</taxon>
        <taxon>Pseudomonadota</taxon>
        <taxon>Alphaproteobacteria</taxon>
        <taxon>Hyphomicrobiales</taxon>
        <taxon>Rhizobiaceae</taxon>
        <taxon>Aliirhizobium</taxon>
    </lineage>
</organism>
<evidence type="ECO:0000313" key="3">
    <source>
        <dbReference type="EMBL" id="MBB4449524.1"/>
    </source>
</evidence>
<dbReference type="EMBL" id="JACIHM010000016">
    <property type="protein sequence ID" value="MBB4449524.1"/>
    <property type="molecule type" value="Genomic_DNA"/>
</dbReference>
<accession>A0A7W6V5J8</accession>
<dbReference type="AlphaFoldDB" id="A0A7W6V5J8"/>
<evidence type="ECO:0000313" key="6">
    <source>
        <dbReference type="Proteomes" id="UP000576087"/>
    </source>
</evidence>
<name>A0A7W6V5J8_9HYPH</name>
<evidence type="ECO:0000313" key="5">
    <source>
        <dbReference type="Proteomes" id="UP000524535"/>
    </source>
</evidence>
<dbReference type="Proteomes" id="UP000524535">
    <property type="component" value="Unassembled WGS sequence"/>
</dbReference>
<reference evidence="4 5" key="1">
    <citation type="submission" date="2020-08" db="EMBL/GenBank/DDBJ databases">
        <title>Genomic Encyclopedia of Type Strains, Phase IV (KMG-V): Genome sequencing to study the core and pangenomes of soil and plant-associated prokaryotes.</title>
        <authorList>
            <person name="Whitman W."/>
        </authorList>
    </citation>
    <scope>NUCLEOTIDE SEQUENCE [LARGE SCALE GENOMIC DNA]</scope>
    <source>
        <strain evidence="2 5">SEMIA 444</strain>
        <strain evidence="1 4">SEMIA 448</strain>
        <strain evidence="3 6">SEMIA 452</strain>
    </source>
</reference>
<gene>
    <name evidence="2" type="ORF">GGE31_005396</name>
    <name evidence="1" type="ORF">GGE33_005380</name>
    <name evidence="3" type="ORF">GGE35_005380</name>
</gene>
<evidence type="ECO:0000313" key="2">
    <source>
        <dbReference type="EMBL" id="MBB4414850.1"/>
    </source>
</evidence>
<evidence type="ECO:0000313" key="4">
    <source>
        <dbReference type="Proteomes" id="UP000520770"/>
    </source>
</evidence>
<sequence length="291" mass="33057">MTTAIFLERVDHVSNVSTDVEIGPLKGNSMKITENATPLARVLVSSLREKDIDISLGEGLKIIAELTGHSNWNRLRAQLKRTSHTGTGPKTHQVQRRVKAATDFAALFPEAELPGSFLDLEEEIPHPFPTELRKIPELAPWRECWESRALSTQDRHFFPPMLPAESLISPQVIFEARRDWRVGKDGKAIPTKYYHFSDGCCAVLARDERREIIGATFWRWWGNFGRVKGLRFGLYLLTKDGWLYVAFDLRANYPFPSAGPDIIRGDSEESLREIKAGLQHLAKLKVFKYTA</sequence>
<dbReference type="RefSeq" id="WP_183830090.1">
    <property type="nucleotide sequence ID" value="NZ_JACIGW010000013.1"/>
</dbReference>
<dbReference type="EMBL" id="JACIGY010000015">
    <property type="protein sequence ID" value="MBB4414850.1"/>
    <property type="molecule type" value="Genomic_DNA"/>
</dbReference>